<dbReference type="GeneID" id="28899928"/>
<accession>A0A165IXM1</accession>
<evidence type="ECO:0000313" key="1">
    <source>
        <dbReference type="EMBL" id="KZF25513.1"/>
    </source>
</evidence>
<reference evidence="1 2" key="1">
    <citation type="journal article" date="2016" name="Fungal Biol.">
        <title>The genome of Xylona heveae provides a window into fungal endophytism.</title>
        <authorList>
            <person name="Gazis R."/>
            <person name="Kuo A."/>
            <person name="Riley R."/>
            <person name="LaButti K."/>
            <person name="Lipzen A."/>
            <person name="Lin J."/>
            <person name="Amirebrahimi M."/>
            <person name="Hesse C.N."/>
            <person name="Spatafora J.W."/>
            <person name="Henrissat B."/>
            <person name="Hainaut M."/>
            <person name="Grigoriev I.V."/>
            <person name="Hibbett D.S."/>
        </authorList>
    </citation>
    <scope>NUCLEOTIDE SEQUENCE [LARGE SCALE GENOMIC DNA]</scope>
    <source>
        <strain evidence="1 2">TC161</strain>
    </source>
</reference>
<gene>
    <name evidence="1" type="ORF">L228DRAFT_265979</name>
</gene>
<name>A0A165IXM1_XYLHT</name>
<dbReference type="InParanoid" id="A0A165IXM1"/>
<keyword evidence="2" id="KW-1185">Reference proteome</keyword>
<protein>
    <submittedName>
        <fullName evidence="1">Uncharacterized protein</fullName>
    </submittedName>
</protein>
<evidence type="ECO:0000313" key="2">
    <source>
        <dbReference type="Proteomes" id="UP000076632"/>
    </source>
</evidence>
<sequence>MPGLLLPEIDPLIELDVIQPNTLHCFAWDALKRDRCKGLYLAIPKLHEELLLVISCEAIAYASIAIRLSDARTVVEYCDTVDYYWKSKNSHFQSECGKAMPMKAFLISLSNHQVAQTQYLENDVRVSKIKMTKMSYATSNEIGLEIRTNLAHLPRNQLEYDLLVDARDANIESRPDVRLDPELLQE</sequence>
<dbReference type="RefSeq" id="XP_018191068.1">
    <property type="nucleotide sequence ID" value="XM_018334791.1"/>
</dbReference>
<organism evidence="1 2">
    <name type="scientific">Xylona heveae (strain CBS 132557 / TC161)</name>
    <dbReference type="NCBI Taxonomy" id="1328760"/>
    <lineage>
        <taxon>Eukaryota</taxon>
        <taxon>Fungi</taxon>
        <taxon>Dikarya</taxon>
        <taxon>Ascomycota</taxon>
        <taxon>Pezizomycotina</taxon>
        <taxon>Xylonomycetes</taxon>
        <taxon>Xylonales</taxon>
        <taxon>Xylonaceae</taxon>
        <taxon>Xylona</taxon>
    </lineage>
</organism>
<dbReference type="EMBL" id="KV407455">
    <property type="protein sequence ID" value="KZF25513.1"/>
    <property type="molecule type" value="Genomic_DNA"/>
</dbReference>
<dbReference type="AlphaFoldDB" id="A0A165IXM1"/>
<proteinExistence type="predicted"/>
<dbReference type="Proteomes" id="UP000076632">
    <property type="component" value="Unassembled WGS sequence"/>
</dbReference>